<dbReference type="STRING" id="118967.SAMN02745191_0754"/>
<dbReference type="InterPro" id="IPR029063">
    <property type="entry name" value="SAM-dependent_MTases_sf"/>
</dbReference>
<name>A0A1T4L628_9FIRM</name>
<evidence type="ECO:0000256" key="1">
    <source>
        <dbReference type="ARBA" id="ARBA00022679"/>
    </source>
</evidence>
<evidence type="ECO:0000259" key="2">
    <source>
        <dbReference type="Pfam" id="PF13649"/>
    </source>
</evidence>
<dbReference type="OrthoDB" id="9811589at2"/>
<gene>
    <name evidence="3" type="ORF">SAMN02745191_0754</name>
</gene>
<evidence type="ECO:0000313" key="3">
    <source>
        <dbReference type="EMBL" id="SJZ50186.1"/>
    </source>
</evidence>
<feature type="domain" description="Methyltransferase" evidence="2">
    <location>
        <begin position="70"/>
        <end position="163"/>
    </location>
</feature>
<dbReference type="GO" id="GO:0008168">
    <property type="term" value="F:methyltransferase activity"/>
    <property type="evidence" value="ECO:0007669"/>
    <property type="project" value="UniProtKB-KW"/>
</dbReference>
<dbReference type="PANTHER" id="PTHR43861">
    <property type="entry name" value="TRANS-ACONITATE 2-METHYLTRANSFERASE-RELATED"/>
    <property type="match status" value="1"/>
</dbReference>
<sequence length="277" mass="32459">MEKLFELIKNKPELYKQSKNIWEDSHISKGMLEAHLDTEFEGATRKLEIVEKSIDWISSIAPSKTYHKLLDLGCGPGIYCERFKNQGYEVVGIDISKRSIDYAKDSAIKQNLNIHYIHGDYTNHEFDEKMDLVTMIYCDFGVLAPDIRVNLLKKVLHVLDEGGVFIFDVFTKEQYTNKPEFKKWSFNESGFWCEKDHLLLHAFYRYEKESTFLNEYIIVQEENKNIESYMVWEHVFTEEEIRNDLLKAGFSSCTFYNELCGELYTGKGNTMAIVARK</sequence>
<accession>A0A1T4L628</accession>
<protein>
    <submittedName>
        <fullName evidence="3">Ubiquinone/menaquinone biosynthesis C-methylase UbiE</fullName>
    </submittedName>
</protein>
<dbReference type="AlphaFoldDB" id="A0A1T4L628"/>
<dbReference type="Gene3D" id="3.40.50.150">
    <property type="entry name" value="Vaccinia Virus protein VP39"/>
    <property type="match status" value="1"/>
</dbReference>
<dbReference type="RefSeq" id="WP_078711190.1">
    <property type="nucleotide sequence ID" value="NZ_FUWY01000002.1"/>
</dbReference>
<proteinExistence type="predicted"/>
<organism evidence="3 4">
    <name type="scientific">Anaerorhabdus furcosa</name>
    <dbReference type="NCBI Taxonomy" id="118967"/>
    <lineage>
        <taxon>Bacteria</taxon>
        <taxon>Bacillati</taxon>
        <taxon>Bacillota</taxon>
        <taxon>Erysipelotrichia</taxon>
        <taxon>Erysipelotrichales</taxon>
        <taxon>Erysipelotrichaceae</taxon>
        <taxon>Anaerorhabdus</taxon>
    </lineage>
</organism>
<keyword evidence="4" id="KW-1185">Reference proteome</keyword>
<dbReference type="SUPFAM" id="SSF53335">
    <property type="entry name" value="S-adenosyl-L-methionine-dependent methyltransferases"/>
    <property type="match status" value="1"/>
</dbReference>
<dbReference type="EMBL" id="FUWY01000002">
    <property type="protein sequence ID" value="SJZ50186.1"/>
    <property type="molecule type" value="Genomic_DNA"/>
</dbReference>
<dbReference type="Gene3D" id="2.20.25.110">
    <property type="entry name" value="S-adenosyl-L-methionine-dependent methyltransferases"/>
    <property type="match status" value="1"/>
</dbReference>
<dbReference type="GO" id="GO:0032259">
    <property type="term" value="P:methylation"/>
    <property type="evidence" value="ECO:0007669"/>
    <property type="project" value="UniProtKB-KW"/>
</dbReference>
<reference evidence="4" key="1">
    <citation type="submission" date="2017-02" db="EMBL/GenBank/DDBJ databases">
        <authorList>
            <person name="Varghese N."/>
            <person name="Submissions S."/>
        </authorList>
    </citation>
    <scope>NUCLEOTIDE SEQUENCE [LARGE SCALE GENOMIC DNA]</scope>
    <source>
        <strain evidence="4">ATCC 25662</strain>
    </source>
</reference>
<keyword evidence="3" id="KW-0489">Methyltransferase</keyword>
<keyword evidence="3" id="KW-0830">Ubiquinone</keyword>
<dbReference type="Proteomes" id="UP000243297">
    <property type="component" value="Unassembled WGS sequence"/>
</dbReference>
<dbReference type="CDD" id="cd02440">
    <property type="entry name" value="AdoMet_MTases"/>
    <property type="match status" value="1"/>
</dbReference>
<dbReference type="Pfam" id="PF13649">
    <property type="entry name" value="Methyltransf_25"/>
    <property type="match status" value="1"/>
</dbReference>
<keyword evidence="1" id="KW-0808">Transferase</keyword>
<dbReference type="InterPro" id="IPR041698">
    <property type="entry name" value="Methyltransf_25"/>
</dbReference>
<evidence type="ECO:0000313" key="4">
    <source>
        <dbReference type="Proteomes" id="UP000243297"/>
    </source>
</evidence>